<keyword evidence="3" id="KW-1185">Reference proteome</keyword>
<comment type="caution">
    <text evidence="2">The sequence shown here is derived from an EMBL/GenBank/DDBJ whole genome shotgun (WGS) entry which is preliminary data.</text>
</comment>
<reference evidence="2 3" key="1">
    <citation type="submission" date="2016-09" db="EMBL/GenBank/DDBJ databases">
        <authorList>
            <person name="Doonan J."/>
            <person name="Pachebat J.A."/>
            <person name="Golyshin P.N."/>
            <person name="Denman S."/>
            <person name="Mcdonald J.E."/>
        </authorList>
    </citation>
    <scope>NUCLEOTIDE SEQUENCE [LARGE SCALE GENOMIC DNA]</scope>
    <source>
        <strain evidence="2 3">NCPPB 3934</strain>
    </source>
</reference>
<keyword evidence="1" id="KW-0732">Signal</keyword>
<proteinExistence type="predicted"/>
<name>A0A421DU65_9GAMM</name>
<organism evidence="2 3">
    <name type="scientific">Brenneria alni</name>
    <dbReference type="NCBI Taxonomy" id="71656"/>
    <lineage>
        <taxon>Bacteria</taxon>
        <taxon>Pseudomonadati</taxon>
        <taxon>Pseudomonadota</taxon>
        <taxon>Gammaproteobacteria</taxon>
        <taxon>Enterobacterales</taxon>
        <taxon>Pectobacteriaceae</taxon>
        <taxon>Brenneria</taxon>
    </lineage>
</organism>
<dbReference type="EMBL" id="MJLZ01000001">
    <property type="protein sequence ID" value="RLM28252.1"/>
    <property type="molecule type" value="Genomic_DNA"/>
</dbReference>
<feature type="signal peptide" evidence="1">
    <location>
        <begin position="1"/>
        <end position="23"/>
    </location>
</feature>
<gene>
    <name evidence="2" type="ORF">BIY29_00945</name>
</gene>
<feature type="chain" id="PRO_5019406287" description="Type 1 fimbrial protein" evidence="1">
    <location>
        <begin position="24"/>
        <end position="98"/>
    </location>
</feature>
<evidence type="ECO:0000313" key="2">
    <source>
        <dbReference type="EMBL" id="RLM28252.1"/>
    </source>
</evidence>
<evidence type="ECO:0000313" key="3">
    <source>
        <dbReference type="Proteomes" id="UP000285648"/>
    </source>
</evidence>
<dbReference type="Proteomes" id="UP000285648">
    <property type="component" value="Unassembled WGS sequence"/>
</dbReference>
<evidence type="ECO:0000256" key="1">
    <source>
        <dbReference type="SAM" id="SignalP"/>
    </source>
</evidence>
<accession>A0A421DU65</accession>
<dbReference type="OrthoDB" id="6458927at2"/>
<dbReference type="RefSeq" id="WP_121572919.1">
    <property type="nucleotide sequence ID" value="NZ_MJLZ01000001.1"/>
</dbReference>
<evidence type="ECO:0008006" key="4">
    <source>
        <dbReference type="Google" id="ProtNLM"/>
    </source>
</evidence>
<dbReference type="AlphaFoldDB" id="A0A421DU65"/>
<protein>
    <recommendedName>
        <fullName evidence="4">Type 1 fimbrial protein</fullName>
    </recommendedName>
</protein>
<sequence length="98" mass="10696">MKRQIIKLVCTAGLIFTVSHASASSSSGIIRFVGAIVEPACEVSSLSQTVTAQCWRQGEMHTSTAAQWDKPNMLPQKMGYMESRSLAPNAKLIVVNYH</sequence>